<dbReference type="InterPro" id="IPR036291">
    <property type="entry name" value="NAD(P)-bd_dom_sf"/>
</dbReference>
<evidence type="ECO:0000313" key="8">
    <source>
        <dbReference type="Proteomes" id="UP000215731"/>
    </source>
</evidence>
<proteinExistence type="predicted"/>
<organism evidence="5 7">
    <name type="scientific">Halorubrum ezzemoulense</name>
    <name type="common">Halorubrum chaoviator</name>
    <dbReference type="NCBI Taxonomy" id="337243"/>
    <lineage>
        <taxon>Archaea</taxon>
        <taxon>Methanobacteriati</taxon>
        <taxon>Methanobacteriota</taxon>
        <taxon>Stenosarchaea group</taxon>
        <taxon>Halobacteria</taxon>
        <taxon>Halobacteriales</taxon>
        <taxon>Haloferacaceae</taxon>
        <taxon>Halorubrum</taxon>
    </lineage>
</organism>
<feature type="domain" description="Gfo/Idh/MocA-like oxidoreductase N-terminal" evidence="2">
    <location>
        <begin position="11"/>
        <end position="131"/>
    </location>
</feature>
<dbReference type="Pfam" id="PF01408">
    <property type="entry name" value="GFO_IDH_MocA"/>
    <property type="match status" value="1"/>
</dbReference>
<dbReference type="Gene3D" id="3.30.360.10">
    <property type="entry name" value="Dihydrodipicolinate Reductase, domain 2"/>
    <property type="match status" value="1"/>
</dbReference>
<dbReference type="InterPro" id="IPR000683">
    <property type="entry name" value="Gfo/Idh/MocA-like_OxRdtase_N"/>
</dbReference>
<evidence type="ECO:0000259" key="3">
    <source>
        <dbReference type="Pfam" id="PF02894"/>
    </source>
</evidence>
<evidence type="ECO:0000256" key="1">
    <source>
        <dbReference type="ARBA" id="ARBA00023002"/>
    </source>
</evidence>
<reference evidence="5" key="2">
    <citation type="submission" date="2017-05" db="EMBL/GenBank/DDBJ databases">
        <authorList>
            <person name="Song R."/>
            <person name="Chenine A.L."/>
            <person name="Ruprecht R.M."/>
        </authorList>
    </citation>
    <scope>NUCLEOTIDE SEQUENCE</scope>
    <source>
        <strain evidence="6">Ec15</strain>
        <strain evidence="5">Ga2p</strain>
        <strain evidence="4">Ga36</strain>
    </source>
</reference>
<protein>
    <submittedName>
        <fullName evidence="5">Oxidoreductase</fullName>
    </submittedName>
</protein>
<dbReference type="Pfam" id="PF02894">
    <property type="entry name" value="GFO_IDH_MocA_C"/>
    <property type="match status" value="1"/>
</dbReference>
<reference evidence="7 8" key="1">
    <citation type="journal article" date="2014" name="Front. Microbiol.">
        <title>Population and genomic analysis of the genus Halorubrum.</title>
        <authorList>
            <person name="Fullmer M.S."/>
            <person name="Soucy S.M."/>
            <person name="Swithers K.S."/>
            <person name="Makkay A.M."/>
            <person name="Wheeler R."/>
            <person name="Ventosa A."/>
            <person name="Gogarten J.P."/>
            <person name="Papke R.T."/>
        </authorList>
    </citation>
    <scope>NUCLEOTIDE SEQUENCE [LARGE SCALE GENOMIC DNA]</scope>
    <source>
        <strain evidence="6 9">Ec15</strain>
        <strain evidence="5 7">Ga2p</strain>
        <strain evidence="4 8">Ga36</strain>
    </source>
</reference>
<dbReference type="RefSeq" id="WP_094494251.1">
    <property type="nucleotide sequence ID" value="NZ_NHOZ01000034.1"/>
</dbReference>
<evidence type="ECO:0000313" key="9">
    <source>
        <dbReference type="Proteomes" id="UP000216925"/>
    </source>
</evidence>
<evidence type="ECO:0000259" key="2">
    <source>
        <dbReference type="Pfam" id="PF01408"/>
    </source>
</evidence>
<dbReference type="GO" id="GO:0016491">
    <property type="term" value="F:oxidoreductase activity"/>
    <property type="evidence" value="ECO:0007669"/>
    <property type="project" value="UniProtKB-KW"/>
</dbReference>
<feature type="domain" description="Gfo/Idh/MocA-like oxidoreductase C-terminal" evidence="3">
    <location>
        <begin position="199"/>
        <end position="374"/>
    </location>
</feature>
<dbReference type="PANTHER" id="PTHR43818">
    <property type="entry name" value="BCDNA.GH03377"/>
    <property type="match status" value="1"/>
</dbReference>
<dbReference type="SUPFAM" id="SSF55347">
    <property type="entry name" value="Glyceraldehyde-3-phosphate dehydrogenase-like, C-terminal domain"/>
    <property type="match status" value="1"/>
</dbReference>
<name>A0A256JE77_HALEZ</name>
<dbReference type="GO" id="GO:0000166">
    <property type="term" value="F:nucleotide binding"/>
    <property type="evidence" value="ECO:0007669"/>
    <property type="project" value="InterPro"/>
</dbReference>
<dbReference type="InterPro" id="IPR050463">
    <property type="entry name" value="Gfo/Idh/MocA_oxidrdct_glycsds"/>
</dbReference>
<evidence type="ECO:0000313" key="5">
    <source>
        <dbReference type="EMBL" id="OYR67061.1"/>
    </source>
</evidence>
<gene>
    <name evidence="6" type="ORF">DJ76_00670</name>
    <name evidence="5" type="ORF">DJ79_09785</name>
    <name evidence="4" type="ORF">DJ80_03525</name>
</gene>
<dbReference type="Proteomes" id="UP000216925">
    <property type="component" value="Unassembled WGS sequence"/>
</dbReference>
<dbReference type="SUPFAM" id="SSF51735">
    <property type="entry name" value="NAD(P)-binding Rossmann-fold domains"/>
    <property type="match status" value="1"/>
</dbReference>
<dbReference type="AlphaFoldDB" id="A0A256JE77"/>
<dbReference type="Gene3D" id="3.40.50.720">
    <property type="entry name" value="NAD(P)-binding Rossmann-like Domain"/>
    <property type="match status" value="1"/>
</dbReference>
<sequence length="380" mass="42847">MTDDNTTHDTITVAMLGAGAWADHAHIPGWQRDPRSEITVMCDVELDKAEAYAEKFDIPQATDDWEEAVTHPEVDVVDVATPSSTHFELAMAALEADKHVLCEKPVAHDWEDTQRAAELAEQKDLKTKVGFTFRYSPGIQYAKYLMDEEGFVGEPFIFNGYEQNSQFLDPDEPLRQEDPDADQSEIQVASIEGYGAPIIDIGHWWAGAHYDRVVGRMMNFVPERRVREADTDERIPMNIDDGDTFIGEYENGTLGTIQTSFVTVGNYPGVEARIYGSEGAIICRLVEEDGKAETIHTATKDDVEFEQREIPDRFYPEGGSNEESWRTLFYANLIKDFIDEITGVSDRNQGNFRDGVMVQQSINAFEESHRNDEWTGVPDA</sequence>
<evidence type="ECO:0000313" key="4">
    <source>
        <dbReference type="EMBL" id="OYR64881.1"/>
    </source>
</evidence>
<evidence type="ECO:0000313" key="7">
    <source>
        <dbReference type="Proteomes" id="UP000215607"/>
    </source>
</evidence>
<dbReference type="EMBL" id="NHPD01000005">
    <property type="protein sequence ID" value="OYR75909.1"/>
    <property type="molecule type" value="Genomic_DNA"/>
</dbReference>
<accession>A0A256JE77</accession>
<dbReference type="EMBL" id="NHPA01000046">
    <property type="protein sequence ID" value="OYR67061.1"/>
    <property type="molecule type" value="Genomic_DNA"/>
</dbReference>
<dbReference type="Proteomes" id="UP000215731">
    <property type="component" value="Unassembled WGS sequence"/>
</dbReference>
<dbReference type="PANTHER" id="PTHR43818:SF11">
    <property type="entry name" value="BCDNA.GH03377"/>
    <property type="match status" value="1"/>
</dbReference>
<comment type="caution">
    <text evidence="5">The sequence shown here is derived from an EMBL/GenBank/DDBJ whole genome shotgun (WGS) entry which is preliminary data.</text>
</comment>
<dbReference type="InterPro" id="IPR004104">
    <property type="entry name" value="Gfo/Idh/MocA-like_OxRdtase_C"/>
</dbReference>
<dbReference type="Proteomes" id="UP000215607">
    <property type="component" value="Unassembled WGS sequence"/>
</dbReference>
<keyword evidence="1" id="KW-0560">Oxidoreductase</keyword>
<dbReference type="EMBL" id="NHOZ01000034">
    <property type="protein sequence ID" value="OYR64881.1"/>
    <property type="molecule type" value="Genomic_DNA"/>
</dbReference>
<evidence type="ECO:0000313" key="6">
    <source>
        <dbReference type="EMBL" id="OYR75909.1"/>
    </source>
</evidence>